<gene>
    <name evidence="2" type="ORF">Q9L42_004840</name>
</gene>
<evidence type="ECO:0000313" key="2">
    <source>
        <dbReference type="EMBL" id="XBS21455.1"/>
    </source>
</evidence>
<dbReference type="SUPFAM" id="SSF52266">
    <property type="entry name" value="SGNH hydrolase"/>
    <property type="match status" value="1"/>
</dbReference>
<dbReference type="Gene3D" id="3.40.50.1110">
    <property type="entry name" value="SGNH hydrolase"/>
    <property type="match status" value="1"/>
</dbReference>
<dbReference type="Proteomes" id="UP001225378">
    <property type="component" value="Chromosome"/>
</dbReference>
<dbReference type="CDD" id="cd01822">
    <property type="entry name" value="Lysophospholipase_L1_like"/>
    <property type="match status" value="1"/>
</dbReference>
<organism evidence="2 3">
    <name type="scientific">Methylomarinum roseum</name>
    <dbReference type="NCBI Taxonomy" id="3067653"/>
    <lineage>
        <taxon>Bacteria</taxon>
        <taxon>Pseudomonadati</taxon>
        <taxon>Pseudomonadota</taxon>
        <taxon>Gammaproteobacteria</taxon>
        <taxon>Methylococcales</taxon>
        <taxon>Methylococcaceae</taxon>
        <taxon>Methylomarinum</taxon>
    </lineage>
</organism>
<feature type="domain" description="SGNH hydrolase-type esterase" evidence="1">
    <location>
        <begin position="33"/>
        <end position="185"/>
    </location>
</feature>
<name>A0AAU7NWX3_9GAMM</name>
<dbReference type="InterPro" id="IPR036514">
    <property type="entry name" value="SGNH_hydro_sf"/>
</dbReference>
<dbReference type="Pfam" id="PF13472">
    <property type="entry name" value="Lipase_GDSL_2"/>
    <property type="match status" value="1"/>
</dbReference>
<dbReference type="PROSITE" id="PS51257">
    <property type="entry name" value="PROKAR_LIPOPROTEIN"/>
    <property type="match status" value="1"/>
</dbReference>
<keyword evidence="3" id="KW-1185">Reference proteome</keyword>
<accession>A0AAU7NWX3</accession>
<dbReference type="InterPro" id="IPR051532">
    <property type="entry name" value="Ester_Hydrolysis_Enzymes"/>
</dbReference>
<dbReference type="GO" id="GO:0004622">
    <property type="term" value="F:phosphatidylcholine lysophospholipase activity"/>
    <property type="evidence" value="ECO:0007669"/>
    <property type="project" value="TreeGrafter"/>
</dbReference>
<evidence type="ECO:0000313" key="3">
    <source>
        <dbReference type="Proteomes" id="UP001225378"/>
    </source>
</evidence>
<protein>
    <submittedName>
        <fullName evidence="2">Arylesterase</fullName>
    </submittedName>
</protein>
<dbReference type="KEGG" id="mech:Q9L42_004840"/>
<evidence type="ECO:0000259" key="1">
    <source>
        <dbReference type="Pfam" id="PF13472"/>
    </source>
</evidence>
<reference evidence="2 3" key="1">
    <citation type="journal article" date="2024" name="Microbiology">
        <title>Methylomarinum rosea sp. nov., a novel halophilic methanotrophic bacterium from the hypersaline Lake Elton.</title>
        <authorList>
            <person name="Suleimanov R.Z."/>
            <person name="Oshkin I.Y."/>
            <person name="Danilova O.V."/>
            <person name="Suzina N.E."/>
            <person name="Dedysh S.N."/>
        </authorList>
    </citation>
    <scope>NUCLEOTIDE SEQUENCE [LARGE SCALE GENOMIC DNA]</scope>
    <source>
        <strain evidence="2 3">Ch1-1</strain>
    </source>
</reference>
<dbReference type="PANTHER" id="PTHR30383">
    <property type="entry name" value="THIOESTERASE 1/PROTEASE 1/LYSOPHOSPHOLIPASE L1"/>
    <property type="match status" value="1"/>
</dbReference>
<proteinExistence type="predicted"/>
<dbReference type="PANTHER" id="PTHR30383:SF24">
    <property type="entry name" value="THIOESTERASE 1_PROTEASE 1_LYSOPHOSPHOLIPASE L1"/>
    <property type="match status" value="1"/>
</dbReference>
<sequence>MKPILFACFLMLLFGCEQPPQLNKLPTEAVILAFGDSLTYGTGASPQRNYPSVLSQLTGLQVINAGIPGEISRNGRKRLPDILDKQQPDLLILIHGGNDILRKIPPQQTQENIRQMIEEANRRNIDVVLFGVPRPGLIMMSSAALYQQIAENQAVVHDLNTLPEILGDPALKSDMIHPNDRGYRIIAENVYRLLQQQGAL</sequence>
<dbReference type="InterPro" id="IPR013830">
    <property type="entry name" value="SGNH_hydro"/>
</dbReference>
<dbReference type="RefSeq" id="WP_349432119.1">
    <property type="nucleotide sequence ID" value="NZ_CP157743.1"/>
</dbReference>
<dbReference type="EMBL" id="CP157743">
    <property type="protein sequence ID" value="XBS21455.1"/>
    <property type="molecule type" value="Genomic_DNA"/>
</dbReference>
<dbReference type="AlphaFoldDB" id="A0AAU7NWX3"/>